<keyword evidence="1" id="KW-0472">Membrane</keyword>
<comment type="caution">
    <text evidence="3">The sequence shown here is derived from an EMBL/GenBank/DDBJ whole genome shotgun (WGS) entry which is preliminary data.</text>
</comment>
<organism evidence="3 4">
    <name type="scientific">Nibrella saemangeumensis</name>
    <dbReference type="NCBI Taxonomy" id="1084526"/>
    <lineage>
        <taxon>Bacteria</taxon>
        <taxon>Pseudomonadati</taxon>
        <taxon>Bacteroidota</taxon>
        <taxon>Cytophagia</taxon>
        <taxon>Cytophagales</taxon>
        <taxon>Spirosomataceae</taxon>
        <taxon>Nibrella</taxon>
    </lineage>
</organism>
<evidence type="ECO:0000313" key="4">
    <source>
        <dbReference type="Proteomes" id="UP001501175"/>
    </source>
</evidence>
<feature type="transmembrane region" description="Helical" evidence="1">
    <location>
        <begin position="218"/>
        <end position="236"/>
    </location>
</feature>
<gene>
    <name evidence="3" type="ORF">GCM10023189_00150</name>
</gene>
<dbReference type="RefSeq" id="WP_345239413.1">
    <property type="nucleotide sequence ID" value="NZ_BAABHD010000001.1"/>
</dbReference>
<feature type="transmembrane region" description="Helical" evidence="1">
    <location>
        <begin position="188"/>
        <end position="206"/>
    </location>
</feature>
<evidence type="ECO:0000313" key="3">
    <source>
        <dbReference type="EMBL" id="GAA4445806.1"/>
    </source>
</evidence>
<feature type="domain" description="DUF2157" evidence="2">
    <location>
        <begin position="10"/>
        <end position="155"/>
    </location>
</feature>
<feature type="transmembrane region" description="Helical" evidence="1">
    <location>
        <begin position="303"/>
        <end position="321"/>
    </location>
</feature>
<dbReference type="Proteomes" id="UP001501175">
    <property type="component" value="Unassembled WGS sequence"/>
</dbReference>
<dbReference type="Pfam" id="PF09925">
    <property type="entry name" value="DUF2157"/>
    <property type="match status" value="1"/>
</dbReference>
<name>A0ABP8M7G9_9BACT</name>
<feature type="transmembrane region" description="Helical" evidence="1">
    <location>
        <begin position="65"/>
        <end position="87"/>
    </location>
</feature>
<accession>A0ABP8M7G9</accession>
<feature type="transmembrane region" description="Helical" evidence="1">
    <location>
        <begin position="132"/>
        <end position="149"/>
    </location>
</feature>
<dbReference type="EMBL" id="BAABHD010000001">
    <property type="protein sequence ID" value="GAA4445806.1"/>
    <property type="molecule type" value="Genomic_DNA"/>
</dbReference>
<keyword evidence="1" id="KW-0812">Transmembrane</keyword>
<feature type="transmembrane region" description="Helical" evidence="1">
    <location>
        <begin position="41"/>
        <end position="59"/>
    </location>
</feature>
<evidence type="ECO:0000256" key="1">
    <source>
        <dbReference type="SAM" id="Phobius"/>
    </source>
</evidence>
<feature type="transmembrane region" description="Helical" evidence="1">
    <location>
        <begin position="107"/>
        <end position="126"/>
    </location>
</feature>
<feature type="transmembrane region" description="Helical" evidence="1">
    <location>
        <begin position="156"/>
        <end position="176"/>
    </location>
</feature>
<keyword evidence="1" id="KW-1133">Transmembrane helix</keyword>
<proteinExistence type="predicted"/>
<feature type="transmembrane region" description="Helical" evidence="1">
    <location>
        <begin position="275"/>
        <end position="297"/>
    </location>
</feature>
<evidence type="ECO:0000259" key="2">
    <source>
        <dbReference type="Pfam" id="PF09925"/>
    </source>
</evidence>
<sequence length="330" mass="37921">MSPKTILDELGQRGLLTREQQTAIADIEDERPFSVHFELRSILYVGILLFAMGFGLLIYDNIDRISHSAVVITMSVLCALCFAFAWYYRPPMSNRHVKSQSPFGDYALILGCLLFLTLEGYLQYQYNLFGERYGLVTIIPAVLFLILAYRFDHRGVLSMALVALISWIGVTIRPLNLYFKGNFFDLKITFSAIILSLVLIGAGMFLERQLIKRHFTFTYLTIAGNLLLLALVAGVFNFDDLRIMFALGLAAACFLFDRYARYNYARRGRSRREKAFLYALMSSIYGYIGFTYLLFHYMEPNNYVGTLYFLLTGIGLVMYLLHYRRTLVTT</sequence>
<dbReference type="InterPro" id="IPR018677">
    <property type="entry name" value="DUF2157"/>
</dbReference>
<reference evidence="4" key="1">
    <citation type="journal article" date="2019" name="Int. J. Syst. Evol. Microbiol.">
        <title>The Global Catalogue of Microorganisms (GCM) 10K type strain sequencing project: providing services to taxonomists for standard genome sequencing and annotation.</title>
        <authorList>
            <consortium name="The Broad Institute Genomics Platform"/>
            <consortium name="The Broad Institute Genome Sequencing Center for Infectious Disease"/>
            <person name="Wu L."/>
            <person name="Ma J."/>
        </authorList>
    </citation>
    <scope>NUCLEOTIDE SEQUENCE [LARGE SCALE GENOMIC DNA]</scope>
    <source>
        <strain evidence="4">JCM 17927</strain>
    </source>
</reference>
<protein>
    <recommendedName>
        <fullName evidence="2">DUF2157 domain-containing protein</fullName>
    </recommendedName>
</protein>
<keyword evidence="4" id="KW-1185">Reference proteome</keyword>